<feature type="domain" description="XPG-I" evidence="15">
    <location>
        <begin position="138"/>
        <end position="208"/>
    </location>
</feature>
<evidence type="ECO:0000256" key="14">
    <source>
        <dbReference type="SAM" id="MobiDB-lite"/>
    </source>
</evidence>
<dbReference type="GO" id="GO:0006281">
    <property type="term" value="P:DNA repair"/>
    <property type="evidence" value="ECO:0007669"/>
    <property type="project" value="UniProtKB-KW"/>
</dbReference>
<keyword evidence="18" id="KW-1185">Reference proteome</keyword>
<accession>A0A2J6PJC7</accession>
<keyword evidence="7" id="KW-0378">Hydrolase</keyword>
<dbReference type="SMART" id="SM00279">
    <property type="entry name" value="HhH2"/>
    <property type="match status" value="1"/>
</dbReference>
<dbReference type="CDD" id="cd09908">
    <property type="entry name" value="H3TH_EXO1"/>
    <property type="match status" value="1"/>
</dbReference>
<feature type="region of interest" description="Disordered" evidence="14">
    <location>
        <begin position="678"/>
        <end position="699"/>
    </location>
</feature>
<dbReference type="PROSITE" id="PS00841">
    <property type="entry name" value="XPG_1"/>
    <property type="match status" value="1"/>
</dbReference>
<evidence type="ECO:0000256" key="2">
    <source>
        <dbReference type="ARBA" id="ARBA00004123"/>
    </source>
</evidence>
<evidence type="ECO:0000256" key="4">
    <source>
        <dbReference type="ARBA" id="ARBA00022722"/>
    </source>
</evidence>
<evidence type="ECO:0000256" key="5">
    <source>
        <dbReference type="ARBA" id="ARBA00022723"/>
    </source>
</evidence>
<dbReference type="InterPro" id="IPR006084">
    <property type="entry name" value="XPG/Rad2"/>
</dbReference>
<evidence type="ECO:0000313" key="18">
    <source>
        <dbReference type="Proteomes" id="UP000235672"/>
    </source>
</evidence>
<organism evidence="17 18">
    <name type="scientific">Hyaloscypha hepaticicola</name>
    <dbReference type="NCBI Taxonomy" id="2082293"/>
    <lineage>
        <taxon>Eukaryota</taxon>
        <taxon>Fungi</taxon>
        <taxon>Dikarya</taxon>
        <taxon>Ascomycota</taxon>
        <taxon>Pezizomycotina</taxon>
        <taxon>Leotiomycetes</taxon>
        <taxon>Helotiales</taxon>
        <taxon>Hyaloscyphaceae</taxon>
        <taxon>Hyaloscypha</taxon>
    </lineage>
</organism>
<dbReference type="InterPro" id="IPR029060">
    <property type="entry name" value="PIN-like_dom_sf"/>
</dbReference>
<dbReference type="PANTHER" id="PTHR11081:SF65">
    <property type="entry name" value="DNA DAMAGE-INDUCIBLE PROTEIN DIN7-RELATED"/>
    <property type="match status" value="1"/>
</dbReference>
<dbReference type="GO" id="GO:0017108">
    <property type="term" value="F:5'-flap endonuclease activity"/>
    <property type="evidence" value="ECO:0007669"/>
    <property type="project" value="TreeGrafter"/>
</dbReference>
<evidence type="ECO:0000256" key="9">
    <source>
        <dbReference type="ARBA" id="ARBA00022842"/>
    </source>
</evidence>
<evidence type="ECO:0000256" key="1">
    <source>
        <dbReference type="ARBA" id="ARBA00001946"/>
    </source>
</evidence>
<keyword evidence="6" id="KW-0227">DNA damage</keyword>
<feature type="region of interest" description="Disordered" evidence="14">
    <location>
        <begin position="421"/>
        <end position="440"/>
    </location>
</feature>
<keyword evidence="8" id="KW-0269">Exonuclease</keyword>
<evidence type="ECO:0000259" key="15">
    <source>
        <dbReference type="SMART" id="SM00484"/>
    </source>
</evidence>
<dbReference type="Pfam" id="PF00752">
    <property type="entry name" value="XPG_N"/>
    <property type="match status" value="1"/>
</dbReference>
<dbReference type="FunFam" id="3.40.50.1010:FF:000002">
    <property type="entry name" value="Exonuclease 1, putative"/>
    <property type="match status" value="1"/>
</dbReference>
<evidence type="ECO:0000256" key="8">
    <source>
        <dbReference type="ARBA" id="ARBA00022839"/>
    </source>
</evidence>
<dbReference type="STRING" id="1745343.A0A2J6PJC7"/>
<comment type="similarity">
    <text evidence="3">Belongs to the XPG/RAD2 endonuclease family. EXO1 subfamily.</text>
</comment>
<keyword evidence="13" id="KW-0539">Nucleus</keyword>
<dbReference type="FunFam" id="1.10.150.20:FF:000011">
    <property type="entry name" value="exonuclease 1"/>
    <property type="match status" value="1"/>
</dbReference>
<feature type="region of interest" description="Disordered" evidence="14">
    <location>
        <begin position="714"/>
        <end position="733"/>
    </location>
</feature>
<feature type="domain" description="XPG N-terminal" evidence="16">
    <location>
        <begin position="1"/>
        <end position="99"/>
    </location>
</feature>
<protein>
    <submittedName>
        <fullName evidence="17">Uncharacterized protein</fullName>
    </submittedName>
</protein>
<evidence type="ECO:0000256" key="3">
    <source>
        <dbReference type="ARBA" id="ARBA00010563"/>
    </source>
</evidence>
<evidence type="ECO:0000313" key="17">
    <source>
        <dbReference type="EMBL" id="PMD13996.1"/>
    </source>
</evidence>
<dbReference type="GO" id="GO:0046872">
    <property type="term" value="F:metal ion binding"/>
    <property type="evidence" value="ECO:0007669"/>
    <property type="project" value="UniProtKB-KW"/>
</dbReference>
<dbReference type="InterPro" id="IPR037315">
    <property type="entry name" value="EXO1_H3TH"/>
</dbReference>
<keyword evidence="5" id="KW-0479">Metal-binding</keyword>
<dbReference type="Gene3D" id="3.40.50.1010">
    <property type="entry name" value="5'-nuclease"/>
    <property type="match status" value="1"/>
</dbReference>
<dbReference type="InterPro" id="IPR006085">
    <property type="entry name" value="XPG_DNA_repair_N"/>
</dbReference>
<evidence type="ECO:0000259" key="16">
    <source>
        <dbReference type="SMART" id="SM00485"/>
    </source>
</evidence>
<feature type="region of interest" description="Disordered" evidence="14">
    <location>
        <begin position="484"/>
        <end position="503"/>
    </location>
</feature>
<dbReference type="InterPro" id="IPR036279">
    <property type="entry name" value="5-3_exonuclease_C_sf"/>
</dbReference>
<feature type="region of interest" description="Disordered" evidence="14">
    <location>
        <begin position="348"/>
        <end position="367"/>
    </location>
</feature>
<evidence type="ECO:0000256" key="10">
    <source>
        <dbReference type="ARBA" id="ARBA00022881"/>
    </source>
</evidence>
<proteinExistence type="inferred from homology"/>
<dbReference type="InterPro" id="IPR008918">
    <property type="entry name" value="HhH2"/>
</dbReference>
<dbReference type="OrthoDB" id="26491at2759"/>
<keyword evidence="4" id="KW-0540">Nuclease</keyword>
<dbReference type="InterPro" id="IPR019974">
    <property type="entry name" value="XPG_CS"/>
</dbReference>
<dbReference type="InterPro" id="IPR006086">
    <property type="entry name" value="XPG-I_dom"/>
</dbReference>
<reference evidence="17 18" key="1">
    <citation type="submission" date="2016-05" db="EMBL/GenBank/DDBJ databases">
        <title>A degradative enzymes factory behind the ericoid mycorrhizal symbiosis.</title>
        <authorList>
            <consortium name="DOE Joint Genome Institute"/>
            <person name="Martino E."/>
            <person name="Morin E."/>
            <person name="Grelet G."/>
            <person name="Kuo A."/>
            <person name="Kohler A."/>
            <person name="Daghino S."/>
            <person name="Barry K."/>
            <person name="Choi C."/>
            <person name="Cichocki N."/>
            <person name="Clum A."/>
            <person name="Copeland A."/>
            <person name="Hainaut M."/>
            <person name="Haridas S."/>
            <person name="Labutti K."/>
            <person name="Lindquist E."/>
            <person name="Lipzen A."/>
            <person name="Khouja H.-R."/>
            <person name="Murat C."/>
            <person name="Ohm R."/>
            <person name="Olson A."/>
            <person name="Spatafora J."/>
            <person name="Veneault-Fourrey C."/>
            <person name="Henrissat B."/>
            <person name="Grigoriev I."/>
            <person name="Martin F."/>
            <person name="Perotto S."/>
        </authorList>
    </citation>
    <scope>NUCLEOTIDE SEQUENCE [LARGE SCALE GENOMIC DNA]</scope>
    <source>
        <strain evidence="17 18">UAMH 7357</strain>
    </source>
</reference>
<evidence type="ECO:0000256" key="13">
    <source>
        <dbReference type="ARBA" id="ARBA00023242"/>
    </source>
</evidence>
<gene>
    <name evidence="17" type="ORF">NA56DRAFT_755177</name>
</gene>
<comment type="subcellular location">
    <subcellularLocation>
        <location evidence="2">Nucleus</location>
    </subcellularLocation>
</comment>
<dbReference type="Proteomes" id="UP000235672">
    <property type="component" value="Unassembled WGS sequence"/>
</dbReference>
<sequence>MGINGLLPLLKSIHRPCNLKKFEGKTIGVDAYGWIHRGTVACAMELAQGKHTRKFVDFAMHRVRMLQHFGVIPYIIFDGDYLPSKAATEANRAKRREESKKAGLELLKAGKTSQAYLEFQKAVDVTPEMARQLIDELKKSGVQYIVAPYEADAQMVYLERKGIVDGILSEDSDLLVFGAKCLLTKLDQYGNCIEINKADFCACKEITLTGWSDTEFRQMAILSGCDYLASISNMGLKTAYRMVRKHKTIEKVVRMLQFDGKFFVPKGYLEAFYQAELTFLHQRVFCPIAQTLVLHTQPDHPIEEDKMPFIGADVEPKIAQGVARGDLNPMTKLPIVVASSSSDKMVTSTKHWSSSRPNHHKSASSVDLKKGKPLETFFKPNRVPLAELDINCFTPSPLQQETLRRNSGAGWAVSPAPRPYLNRSATAPENSPQSAPQAVRNQIGRAVRAPTISEPRPPKRARLCADIDSILSPSKKAELGPSPFFTSAVSEPSPTVGRSARSKRLKKQNINIFSDDSIEEAMLSLPDVNDFGNIGLRSSTKIHIFDDQPSSHSNEARPGYLQSQGADEQPESQDTTPSLTNSMSVTSSAEQPPTPKEASPISGSGGMLRSKFAFDSAGISTPKSYIATQSLSTPISMSPRPSRIPLAVKNNVPAPKTSMKAILTPLQRLGATATKHTKRLPMTSPLTPTYTVKSKSPRRSLLSKSSVRFLDVEGDTKPKKIEPASVPLPAPDEVEKTALSMQSGSEDMIIHDSEEDEALSPSPGDECEPLLQLDLGRFAFVAKA</sequence>
<dbReference type="EMBL" id="KZ613525">
    <property type="protein sequence ID" value="PMD13996.1"/>
    <property type="molecule type" value="Genomic_DNA"/>
</dbReference>
<dbReference type="GO" id="GO:0003677">
    <property type="term" value="F:DNA binding"/>
    <property type="evidence" value="ECO:0007669"/>
    <property type="project" value="UniProtKB-KW"/>
</dbReference>
<dbReference type="SUPFAM" id="SSF88723">
    <property type="entry name" value="PIN domain-like"/>
    <property type="match status" value="1"/>
</dbReference>
<dbReference type="Gene3D" id="1.10.150.20">
    <property type="entry name" value="5' to 3' exonuclease, C-terminal subdomain"/>
    <property type="match status" value="1"/>
</dbReference>
<keyword evidence="10" id="KW-0267">Excision nuclease</keyword>
<dbReference type="GO" id="GO:0035312">
    <property type="term" value="F:5'-3' DNA exonuclease activity"/>
    <property type="evidence" value="ECO:0007669"/>
    <property type="project" value="InterPro"/>
</dbReference>
<keyword evidence="11" id="KW-0238">DNA-binding</keyword>
<dbReference type="GO" id="GO:0005634">
    <property type="term" value="C:nucleus"/>
    <property type="evidence" value="ECO:0007669"/>
    <property type="project" value="UniProtKB-SubCell"/>
</dbReference>
<evidence type="ECO:0000256" key="12">
    <source>
        <dbReference type="ARBA" id="ARBA00023204"/>
    </source>
</evidence>
<feature type="compositionally biased region" description="Polar residues" evidence="14">
    <location>
        <begin position="484"/>
        <end position="493"/>
    </location>
</feature>
<evidence type="ECO:0000256" key="11">
    <source>
        <dbReference type="ARBA" id="ARBA00023125"/>
    </source>
</evidence>
<dbReference type="SUPFAM" id="SSF47807">
    <property type="entry name" value="5' to 3' exonuclease, C-terminal subdomain"/>
    <property type="match status" value="1"/>
</dbReference>
<feature type="compositionally biased region" description="Polar residues" evidence="14">
    <location>
        <begin position="423"/>
        <end position="440"/>
    </location>
</feature>
<evidence type="ECO:0000256" key="6">
    <source>
        <dbReference type="ARBA" id="ARBA00022763"/>
    </source>
</evidence>
<keyword evidence="9" id="KW-0460">Magnesium</keyword>
<dbReference type="CDD" id="cd09857">
    <property type="entry name" value="PIN_EXO1"/>
    <property type="match status" value="1"/>
</dbReference>
<dbReference type="PRINTS" id="PR00853">
    <property type="entry name" value="XPGRADSUPER"/>
</dbReference>
<dbReference type="SMART" id="SM00485">
    <property type="entry name" value="XPGN"/>
    <property type="match status" value="1"/>
</dbReference>
<evidence type="ECO:0000256" key="7">
    <source>
        <dbReference type="ARBA" id="ARBA00022801"/>
    </source>
</evidence>
<keyword evidence="12" id="KW-0234">DNA repair</keyword>
<comment type="cofactor">
    <cofactor evidence="1">
        <name>Mg(2+)</name>
        <dbReference type="ChEBI" id="CHEBI:18420"/>
    </cofactor>
</comment>
<dbReference type="PANTHER" id="PTHR11081">
    <property type="entry name" value="FLAP ENDONUCLEASE FAMILY MEMBER"/>
    <property type="match status" value="1"/>
</dbReference>
<dbReference type="Pfam" id="PF00867">
    <property type="entry name" value="XPG_I"/>
    <property type="match status" value="1"/>
</dbReference>
<dbReference type="SMART" id="SM00484">
    <property type="entry name" value="XPGI"/>
    <property type="match status" value="1"/>
</dbReference>
<dbReference type="AlphaFoldDB" id="A0A2J6PJC7"/>
<dbReference type="InterPro" id="IPR044752">
    <property type="entry name" value="PIN-like_EXO1"/>
</dbReference>
<feature type="compositionally biased region" description="Polar residues" evidence="14">
    <location>
        <begin position="561"/>
        <end position="591"/>
    </location>
</feature>
<feature type="region of interest" description="Disordered" evidence="14">
    <location>
        <begin position="545"/>
        <end position="605"/>
    </location>
</feature>
<name>A0A2J6PJC7_9HELO</name>